<sequence length="265" mass="29165">MISPGVRHNDIEAMKQRLSSLYQSPSTNLSEMDRSGAFPADSLLAEPVSPNTSILRSAGHSRSSSALFSPRSGSTATESSRDFVDRTIASTQRLVESMHEDHARTKAQLSRICQPGKPATPRSNPSRDQAHVGGPARRFSLTTPMRRTSAQPRHITETLEDDDDEIDPVPVPRRPLPSPHPSGQPSVPSTPLPPQSPVARGRQLVESPRVRRREADDVWRGSRVPSFWIENAKDFSVGKVVAEFNRSMKKPSLAPTPERKSDNLS</sequence>
<name>A0A8J6E4S2_9EUKA</name>
<keyword evidence="3" id="KW-1185">Reference proteome</keyword>
<feature type="region of interest" description="Disordered" evidence="1">
    <location>
        <begin position="51"/>
        <end position="218"/>
    </location>
</feature>
<feature type="compositionally biased region" description="Pro residues" evidence="1">
    <location>
        <begin position="169"/>
        <end position="196"/>
    </location>
</feature>
<dbReference type="EMBL" id="JAHDYR010000001">
    <property type="protein sequence ID" value="KAG9397553.1"/>
    <property type="molecule type" value="Genomic_DNA"/>
</dbReference>
<dbReference type="Proteomes" id="UP000717585">
    <property type="component" value="Unassembled WGS sequence"/>
</dbReference>
<evidence type="ECO:0000256" key="1">
    <source>
        <dbReference type="SAM" id="MobiDB-lite"/>
    </source>
</evidence>
<accession>A0A8J6E4S2</accession>
<evidence type="ECO:0000313" key="3">
    <source>
        <dbReference type="Proteomes" id="UP000717585"/>
    </source>
</evidence>
<feature type="compositionally biased region" description="Polar residues" evidence="1">
    <location>
        <begin position="140"/>
        <end position="151"/>
    </location>
</feature>
<feature type="compositionally biased region" description="Low complexity" evidence="1">
    <location>
        <begin position="61"/>
        <end position="74"/>
    </location>
</feature>
<proteinExistence type="predicted"/>
<gene>
    <name evidence="2" type="ORF">J8273_0683</name>
</gene>
<comment type="caution">
    <text evidence="2">The sequence shown here is derived from an EMBL/GenBank/DDBJ whole genome shotgun (WGS) entry which is preliminary data.</text>
</comment>
<organism evidence="2 3">
    <name type="scientific">Carpediemonas membranifera</name>
    <dbReference type="NCBI Taxonomy" id="201153"/>
    <lineage>
        <taxon>Eukaryota</taxon>
        <taxon>Metamonada</taxon>
        <taxon>Carpediemonas-like organisms</taxon>
        <taxon>Carpediemonas</taxon>
    </lineage>
</organism>
<feature type="compositionally biased region" description="Acidic residues" evidence="1">
    <location>
        <begin position="158"/>
        <end position="167"/>
    </location>
</feature>
<dbReference type="AlphaFoldDB" id="A0A8J6E4S2"/>
<reference evidence="2" key="1">
    <citation type="submission" date="2021-05" db="EMBL/GenBank/DDBJ databases">
        <title>A free-living protist that lacks canonical eukaryotic 1 DNA replication and segregation systems.</title>
        <authorList>
            <person name="Salas-Leiva D.E."/>
            <person name="Tromer E.C."/>
            <person name="Curtis B.A."/>
            <person name="Jerlstrom-Hultqvist J."/>
            <person name="Kolisko M."/>
            <person name="Yi Z."/>
            <person name="Salas-Leiva J.S."/>
            <person name="Gallot-Lavallee L."/>
            <person name="Kops G.J.P.L."/>
            <person name="Archibald J.M."/>
            <person name="Simpson A.G.B."/>
            <person name="Roger A.J."/>
        </authorList>
    </citation>
    <scope>NUCLEOTIDE SEQUENCE</scope>
    <source>
        <strain evidence="2">BICM</strain>
    </source>
</reference>
<protein>
    <submittedName>
        <fullName evidence="2">Uncharacterized protein</fullName>
    </submittedName>
</protein>
<evidence type="ECO:0000313" key="2">
    <source>
        <dbReference type="EMBL" id="KAG9397553.1"/>
    </source>
</evidence>